<feature type="compositionally biased region" description="Polar residues" evidence="2">
    <location>
        <begin position="447"/>
        <end position="469"/>
    </location>
</feature>
<dbReference type="InterPro" id="IPR058925">
    <property type="entry name" value="zf-C2H2_AcuF"/>
</dbReference>
<evidence type="ECO:0000259" key="3">
    <source>
        <dbReference type="PROSITE" id="PS50157"/>
    </source>
</evidence>
<dbReference type="PANTHER" id="PTHR35391">
    <property type="entry name" value="C2H2-TYPE DOMAIN-CONTAINING PROTEIN-RELATED"/>
    <property type="match status" value="1"/>
</dbReference>
<keyword evidence="1" id="KW-0863">Zinc-finger</keyword>
<evidence type="ECO:0000256" key="2">
    <source>
        <dbReference type="SAM" id="MobiDB-lite"/>
    </source>
</evidence>
<feature type="compositionally biased region" description="Basic and acidic residues" evidence="2">
    <location>
        <begin position="478"/>
        <end position="504"/>
    </location>
</feature>
<dbReference type="InParanoid" id="I1S1A8"/>
<dbReference type="OrthoDB" id="6133115at2759"/>
<accession>I1S1A8</accession>
<keyword evidence="6" id="KW-1185">Reference proteome</keyword>
<evidence type="ECO:0000313" key="6">
    <source>
        <dbReference type="Proteomes" id="UP000070720"/>
    </source>
</evidence>
<reference evidence="4 6" key="3">
    <citation type="journal article" date="2015" name="BMC Genomics">
        <title>The completed genome sequence of the pathogenic ascomycete fungus Fusarium graminearum.</title>
        <authorList>
            <person name="King R."/>
            <person name="Urban M."/>
            <person name="Hammond-Kosack M.C."/>
            <person name="Hassani-Pak K."/>
            <person name="Hammond-Kosack K.E."/>
        </authorList>
    </citation>
    <scope>NUCLEOTIDE SEQUENCE [LARGE SCALE GENOMIC DNA]</scope>
    <source>
        <strain evidence="6">ATCC MYA-4620 / CBS 123657 / FGSC 9075 / NRRL 31084 / PH-1</strain>
        <strain evidence="4">PH-1</strain>
    </source>
</reference>
<reference evidence="5" key="4">
    <citation type="submission" date="2017-01" db="UniProtKB">
        <authorList>
            <consortium name="EnsemblFungi"/>
        </authorList>
    </citation>
    <scope>IDENTIFICATION</scope>
    <source>
        <strain evidence="5">PH-1 / ATCC MYA-4620 / FGSC 9075 / NRRL 31084</strain>
    </source>
</reference>
<feature type="region of interest" description="Disordered" evidence="2">
    <location>
        <begin position="48"/>
        <end position="91"/>
    </location>
</feature>
<dbReference type="PROSITE" id="PS50157">
    <property type="entry name" value="ZINC_FINGER_C2H2_2"/>
    <property type="match status" value="1"/>
</dbReference>
<proteinExistence type="predicted"/>
<dbReference type="AlphaFoldDB" id="I1S1A8"/>
<name>I1S1A8_GIBZE</name>
<feature type="compositionally biased region" description="Acidic residues" evidence="2">
    <location>
        <begin position="77"/>
        <end position="90"/>
    </location>
</feature>
<dbReference type="RefSeq" id="XP_011319500.1">
    <property type="nucleotide sequence ID" value="XM_011321198.1"/>
</dbReference>
<dbReference type="GO" id="GO:0008270">
    <property type="term" value="F:zinc ion binding"/>
    <property type="evidence" value="ECO:0007669"/>
    <property type="project" value="UniProtKB-KW"/>
</dbReference>
<dbReference type="VEuPathDB" id="FungiDB:FGRAMPH1_01G08281"/>
<sequence>MWAGNQAAHQRGPSSLDYRLREAPHLQQQVIYLLKDMCESLEDVSAKVSQSSESWDQAQKKERDQNTQDNGVSSLDSAEDEESDFSDSDSDICHDAPTVAITTPLLDVGEAIDCLLRLSVAIANPAPYERFQKSGAEDISFYETHDIAYVKDKFPKLDSVASVLGRSITRRRQFFKYRHAHHEKLASGIKTVASNEVADTCYTEVVPETIASSLPEHFKTIAKFDPQAAVIDEDFGSDTGISQTSYATSAGFIFEGTDQETCEPVPPLRVPPRPSAATNGIFECPFCYRMTSARTRAAWKRHVFGDLRPYTCVFPDCAEFNTDFHRRHDWQLHVSKFHWRSWTCPFRCQQPFSSNAELCSHIKYHHLPTGTEEEIKSITALGERPAPDDISSPCILCGHSITGLKEYVKHVGKHLEQLALFALPNLETEDLEVEGGSNEQDTDRSGTDSNSFHGSSASPSPTLAPQQQAGPALPVEQQEEKQQEKGGEQRKQREQREKEERMLREKRQIDAAAKVQPSFLELRAQHAAMHSAASQPQPVLEWRCCHCGFLSDYNTQQMLSHNTEHICHHCYRPRCTLCENIHVR</sequence>
<reference evidence="5 6" key="1">
    <citation type="journal article" date="2007" name="Science">
        <title>The Fusarium graminearum genome reveals a link between localized polymorphism and pathogen specialization.</title>
        <authorList>
            <person name="Cuomo C.A."/>
            <person name="Gueldener U."/>
            <person name="Xu J.-R."/>
            <person name="Trail F."/>
            <person name="Turgeon B.G."/>
            <person name="Di Pietro A."/>
            <person name="Walton J.D."/>
            <person name="Ma L.-J."/>
            <person name="Baker S.E."/>
            <person name="Rep M."/>
            <person name="Adam G."/>
            <person name="Antoniw J."/>
            <person name="Baldwin T."/>
            <person name="Calvo S.E."/>
            <person name="Chang Y.-L."/>
            <person name="DeCaprio D."/>
            <person name="Gale L.R."/>
            <person name="Gnerre S."/>
            <person name="Goswami R.S."/>
            <person name="Hammond-Kosack K."/>
            <person name="Harris L.J."/>
            <person name="Hilburn K."/>
            <person name="Kennell J.C."/>
            <person name="Kroken S."/>
            <person name="Magnuson J.K."/>
            <person name="Mannhaupt G."/>
            <person name="Mauceli E.W."/>
            <person name="Mewes H.-W."/>
            <person name="Mitterbauer R."/>
            <person name="Muehlbauer G."/>
            <person name="Muensterkoetter M."/>
            <person name="Nelson D."/>
            <person name="O'Donnell K."/>
            <person name="Ouellet T."/>
            <person name="Qi W."/>
            <person name="Quesneville H."/>
            <person name="Roncero M.I.G."/>
            <person name="Seong K.-Y."/>
            <person name="Tetko I.V."/>
            <person name="Urban M."/>
            <person name="Waalwijk C."/>
            <person name="Ward T.J."/>
            <person name="Yao J."/>
            <person name="Birren B.W."/>
            <person name="Kistler H.C."/>
        </authorList>
    </citation>
    <scope>NUCLEOTIDE SEQUENCE [LARGE SCALE GENOMIC DNA]</scope>
    <source>
        <strain evidence="6">ATCC MYA-4620 / CBS 123657 / FGSC 9075 / NRRL 31084 / PH-1</strain>
        <strain evidence="5">PH-1 / ATCC MYA-4620 / FGSC 9075 / NRRL 31084</strain>
    </source>
</reference>
<keyword evidence="1" id="KW-0862">Zinc</keyword>
<dbReference type="PANTHER" id="PTHR35391:SF7">
    <property type="entry name" value="C2H2-TYPE DOMAIN-CONTAINING PROTEIN"/>
    <property type="match status" value="1"/>
</dbReference>
<dbReference type="Pfam" id="PF26082">
    <property type="entry name" value="zf-C2H2_AcuF"/>
    <property type="match status" value="1"/>
</dbReference>
<keyword evidence="1" id="KW-0479">Metal-binding</keyword>
<dbReference type="STRING" id="229533.I1S1A8"/>
<dbReference type="KEGG" id="fgr:FGSG_10508"/>
<evidence type="ECO:0000313" key="5">
    <source>
        <dbReference type="EnsemblFungi" id="CEF75944"/>
    </source>
</evidence>
<feature type="compositionally biased region" description="Polar residues" evidence="2">
    <location>
        <begin position="48"/>
        <end position="57"/>
    </location>
</feature>
<feature type="domain" description="C2H2-type" evidence="3">
    <location>
        <begin position="342"/>
        <end position="365"/>
    </location>
</feature>
<feature type="region of interest" description="Disordered" evidence="2">
    <location>
        <begin position="431"/>
        <end position="504"/>
    </location>
</feature>
<dbReference type="EnsemblFungi" id="CEF75944">
    <property type="protein sequence ID" value="CEF75944"/>
    <property type="gene ID" value="FGRRES_10508"/>
</dbReference>
<protein>
    <submittedName>
        <fullName evidence="4">Chromosome 1, complete genome</fullName>
    </submittedName>
</protein>
<dbReference type="eggNOG" id="ENOG502SJT8">
    <property type="taxonomic scope" value="Eukaryota"/>
</dbReference>
<dbReference type="SMART" id="SM00355">
    <property type="entry name" value="ZnF_C2H2"/>
    <property type="match status" value="4"/>
</dbReference>
<evidence type="ECO:0000256" key="1">
    <source>
        <dbReference type="PROSITE-ProRule" id="PRU00042"/>
    </source>
</evidence>
<gene>
    <name evidence="5" type="primary">FG10508.1</name>
    <name evidence="4" type="ORF">FGRAMPH1_01T08281</name>
</gene>
<dbReference type="HOGENOM" id="CLU_015936_2_0_1"/>
<dbReference type="Proteomes" id="UP000070720">
    <property type="component" value="Chromosome 1"/>
</dbReference>
<reference evidence="5 6" key="2">
    <citation type="journal article" date="2010" name="Nature">
        <title>Comparative genomics reveals mobile pathogenicity chromosomes in Fusarium.</title>
        <authorList>
            <person name="Ma L.J."/>
            <person name="van der Does H.C."/>
            <person name="Borkovich K.A."/>
            <person name="Coleman J.J."/>
            <person name="Daboussi M.J."/>
            <person name="Di Pietro A."/>
            <person name="Dufresne M."/>
            <person name="Freitag M."/>
            <person name="Grabherr M."/>
            <person name="Henrissat B."/>
            <person name="Houterman P.M."/>
            <person name="Kang S."/>
            <person name="Shim W.B."/>
            <person name="Woloshuk C."/>
            <person name="Xie X."/>
            <person name="Xu J.R."/>
            <person name="Antoniw J."/>
            <person name="Baker S.E."/>
            <person name="Bluhm B.H."/>
            <person name="Breakspear A."/>
            <person name="Brown D.W."/>
            <person name="Butchko R.A."/>
            <person name="Chapman S."/>
            <person name="Coulson R."/>
            <person name="Coutinho P.M."/>
            <person name="Danchin E.G."/>
            <person name="Diener A."/>
            <person name="Gale L.R."/>
            <person name="Gardiner D.M."/>
            <person name="Goff S."/>
            <person name="Hammond-Kosack K.E."/>
            <person name="Hilburn K."/>
            <person name="Hua-Van A."/>
            <person name="Jonkers W."/>
            <person name="Kazan K."/>
            <person name="Kodira C.D."/>
            <person name="Koehrsen M."/>
            <person name="Kumar L."/>
            <person name="Lee Y.H."/>
            <person name="Li L."/>
            <person name="Manners J.M."/>
            <person name="Miranda-Saavedra D."/>
            <person name="Mukherjee M."/>
            <person name="Park G."/>
            <person name="Park J."/>
            <person name="Park S.Y."/>
            <person name="Proctor R.H."/>
            <person name="Regev A."/>
            <person name="Ruiz-Roldan M.C."/>
            <person name="Sain D."/>
            <person name="Sakthikumar S."/>
            <person name="Sykes S."/>
            <person name="Schwartz D.C."/>
            <person name="Turgeon B.G."/>
            <person name="Wapinski I."/>
            <person name="Yoder O."/>
            <person name="Young S."/>
            <person name="Zeng Q."/>
            <person name="Zhou S."/>
            <person name="Galagan J."/>
            <person name="Cuomo C.A."/>
            <person name="Kistler H.C."/>
            <person name="Rep M."/>
        </authorList>
    </citation>
    <scope>GENOME REANNOTATION</scope>
    <source>
        <strain evidence="6">ATCC MYA-4620 / CBS 123657 / FGSC 9075 / NRRL 31084 / PH-1</strain>
        <strain evidence="5">PH-1 / ATCC MYA-4620 / FGSC 9075 / NRRL 31084</strain>
    </source>
</reference>
<organism evidence="4 6">
    <name type="scientific">Gibberella zeae (strain ATCC MYA-4620 / CBS 123657 / FGSC 9075 / NRRL 31084 / PH-1)</name>
    <name type="common">Wheat head blight fungus</name>
    <name type="synonym">Fusarium graminearum</name>
    <dbReference type="NCBI Taxonomy" id="229533"/>
    <lineage>
        <taxon>Eukaryota</taxon>
        <taxon>Fungi</taxon>
        <taxon>Dikarya</taxon>
        <taxon>Ascomycota</taxon>
        <taxon>Pezizomycotina</taxon>
        <taxon>Sordariomycetes</taxon>
        <taxon>Hypocreomycetidae</taxon>
        <taxon>Hypocreales</taxon>
        <taxon>Nectriaceae</taxon>
        <taxon>Fusarium</taxon>
    </lineage>
</organism>
<dbReference type="EMBL" id="HG970332">
    <property type="protein sequence ID" value="CEF75944.1"/>
    <property type="molecule type" value="Genomic_DNA"/>
</dbReference>
<accession>A0A098DAI6</accession>
<dbReference type="PHI-base" id="PHI:1421"/>
<evidence type="ECO:0000313" key="4">
    <source>
        <dbReference type="EMBL" id="CEF75944.1"/>
    </source>
</evidence>
<dbReference type="InterPro" id="IPR013087">
    <property type="entry name" value="Znf_C2H2_type"/>
</dbReference>